<evidence type="ECO:0000313" key="1">
    <source>
        <dbReference type="EMBL" id="KAJ4706681.1"/>
    </source>
</evidence>
<keyword evidence="2" id="KW-1185">Reference proteome</keyword>
<proteinExistence type="predicted"/>
<comment type="caution">
    <text evidence="1">The sequence shown here is derived from an EMBL/GenBank/DDBJ whole genome shotgun (WGS) entry which is preliminary data.</text>
</comment>
<name>A0ACC1X5I3_MELAZ</name>
<evidence type="ECO:0000313" key="2">
    <source>
        <dbReference type="Proteomes" id="UP001164539"/>
    </source>
</evidence>
<reference evidence="1 2" key="1">
    <citation type="journal article" date="2023" name="Science">
        <title>Complex scaffold remodeling in plant triterpene biosynthesis.</title>
        <authorList>
            <person name="De La Pena R."/>
            <person name="Hodgson H."/>
            <person name="Liu J.C."/>
            <person name="Stephenson M.J."/>
            <person name="Martin A.C."/>
            <person name="Owen C."/>
            <person name="Harkess A."/>
            <person name="Leebens-Mack J."/>
            <person name="Jimenez L.E."/>
            <person name="Osbourn A."/>
            <person name="Sattely E.S."/>
        </authorList>
    </citation>
    <scope>NUCLEOTIDE SEQUENCE [LARGE SCALE GENOMIC DNA]</scope>
    <source>
        <strain evidence="2">cv. JPN11</strain>
        <tissue evidence="1">Leaf</tissue>
    </source>
</reference>
<accession>A0ACC1X5I3</accession>
<organism evidence="1 2">
    <name type="scientific">Melia azedarach</name>
    <name type="common">Chinaberry tree</name>
    <dbReference type="NCBI Taxonomy" id="155640"/>
    <lineage>
        <taxon>Eukaryota</taxon>
        <taxon>Viridiplantae</taxon>
        <taxon>Streptophyta</taxon>
        <taxon>Embryophyta</taxon>
        <taxon>Tracheophyta</taxon>
        <taxon>Spermatophyta</taxon>
        <taxon>Magnoliopsida</taxon>
        <taxon>eudicotyledons</taxon>
        <taxon>Gunneridae</taxon>
        <taxon>Pentapetalae</taxon>
        <taxon>rosids</taxon>
        <taxon>malvids</taxon>
        <taxon>Sapindales</taxon>
        <taxon>Meliaceae</taxon>
        <taxon>Melia</taxon>
    </lineage>
</organism>
<gene>
    <name evidence="1" type="ORF">OWV82_020306</name>
</gene>
<protein>
    <submittedName>
        <fullName evidence="1">Uncharacterized protein</fullName>
    </submittedName>
</protein>
<sequence length="82" mass="9122">MASLKSRIPTANSRSSTTKQLRAECIFQTSRGSCLRSITSVLASTSVTSQRRMARQCLKKVSMLHDGWKAFLCYFGIAVTLF</sequence>
<dbReference type="EMBL" id="CM051404">
    <property type="protein sequence ID" value="KAJ4706681.1"/>
    <property type="molecule type" value="Genomic_DNA"/>
</dbReference>
<dbReference type="Proteomes" id="UP001164539">
    <property type="component" value="Chromosome 11"/>
</dbReference>